<dbReference type="InterPro" id="IPR036672">
    <property type="entry name" value="TCL1_MTCP1_sf"/>
</dbReference>
<name>A0A8C6D0N4_MOSMO</name>
<keyword evidence="3" id="KW-1185">Reference proteome</keyword>
<comment type="similarity">
    <text evidence="1">Belongs to the TCL1 family.</text>
</comment>
<dbReference type="Pfam" id="PF01840">
    <property type="entry name" value="TCL1_MTCP1"/>
    <property type="match status" value="1"/>
</dbReference>
<dbReference type="Gene3D" id="2.40.15.10">
    <property type="entry name" value="TCL1/MTCP1"/>
    <property type="match status" value="1"/>
</dbReference>
<dbReference type="GeneTree" id="ENSGT00390000006885"/>
<dbReference type="AlphaFoldDB" id="A0A8C6D0N4"/>
<dbReference type="Ensembl" id="ENSMMST00000010451.1">
    <property type="protein sequence ID" value="ENSMMSP00000009437.1"/>
    <property type="gene ID" value="ENSMMSG00000007308.1"/>
</dbReference>
<reference evidence="2" key="1">
    <citation type="submission" date="2025-08" db="UniProtKB">
        <authorList>
            <consortium name="Ensembl"/>
        </authorList>
    </citation>
    <scope>IDENTIFICATION</scope>
</reference>
<dbReference type="PANTHER" id="PTHR14060:SF4">
    <property type="entry name" value="T-CELL LEUKEMIA_LYMPHOMA PROTEIN 1A"/>
    <property type="match status" value="1"/>
</dbReference>
<proteinExistence type="inferred from homology"/>
<dbReference type="SUPFAM" id="SSF50904">
    <property type="entry name" value="Oncogene products"/>
    <property type="match status" value="1"/>
</dbReference>
<evidence type="ECO:0000313" key="2">
    <source>
        <dbReference type="Ensembl" id="ENSMMSP00000009437.1"/>
    </source>
</evidence>
<evidence type="ECO:0000313" key="3">
    <source>
        <dbReference type="Proteomes" id="UP000694544"/>
    </source>
</evidence>
<protein>
    <submittedName>
        <fullName evidence="2">T cell leukemia/lymphoma 1A</fullName>
    </submittedName>
</protein>
<reference evidence="2" key="2">
    <citation type="submission" date="2025-09" db="UniProtKB">
        <authorList>
            <consortium name="Ensembl"/>
        </authorList>
    </citation>
    <scope>IDENTIFICATION</scope>
</reference>
<dbReference type="InterPro" id="IPR004832">
    <property type="entry name" value="TCL1_MTCP1"/>
</dbReference>
<dbReference type="Proteomes" id="UP000694544">
    <property type="component" value="Unplaced"/>
</dbReference>
<dbReference type="GO" id="GO:0043539">
    <property type="term" value="F:protein serine/threonine kinase activator activity"/>
    <property type="evidence" value="ECO:0007669"/>
    <property type="project" value="InterPro"/>
</dbReference>
<organism evidence="2 3">
    <name type="scientific">Moschus moschiferus</name>
    <name type="common">Siberian musk deer</name>
    <name type="synonym">Moschus sibiricus</name>
    <dbReference type="NCBI Taxonomy" id="68415"/>
    <lineage>
        <taxon>Eukaryota</taxon>
        <taxon>Metazoa</taxon>
        <taxon>Chordata</taxon>
        <taxon>Craniata</taxon>
        <taxon>Vertebrata</taxon>
        <taxon>Euteleostomi</taxon>
        <taxon>Mammalia</taxon>
        <taxon>Eutheria</taxon>
        <taxon>Laurasiatheria</taxon>
        <taxon>Artiodactyla</taxon>
        <taxon>Ruminantia</taxon>
        <taxon>Pecora</taxon>
        <taxon>Moschidae</taxon>
        <taxon>Moschus</taxon>
    </lineage>
</organism>
<sequence length="113" mass="12963">GHGEDSSSPACDWKLSKGIQQGRDKIYRRWLRGCDLAVIESSLQVLMRQEDVPLGEPVCPSQLGPYLLPVMWQLYPGRRYRASDSSFWRIVYHIEIGGTEDMLLEQLPDPEDE</sequence>
<dbReference type="PANTHER" id="PTHR14060">
    <property type="entry name" value="PROTEIN P13 MTCP-1"/>
    <property type="match status" value="1"/>
</dbReference>
<accession>A0A8C6D0N4</accession>
<evidence type="ECO:0000256" key="1">
    <source>
        <dbReference type="ARBA" id="ARBA00006399"/>
    </source>
</evidence>